<dbReference type="SUPFAM" id="SSF51395">
    <property type="entry name" value="FMN-linked oxidoreductases"/>
    <property type="match status" value="1"/>
</dbReference>
<proteinExistence type="inferred from homology"/>
<reference evidence="6 7" key="1">
    <citation type="journal article" date="2025" name="Microbiol. Resour. Announc.">
        <title>Draft genome sequences for Neonectria magnoliae and Neonectria punicea, canker pathogens of Liriodendron tulipifera and Acer saccharum in West Virginia.</title>
        <authorList>
            <person name="Petronek H.M."/>
            <person name="Kasson M.T."/>
            <person name="Metheny A.M."/>
            <person name="Stauder C.M."/>
            <person name="Lovett B."/>
            <person name="Lynch S.C."/>
            <person name="Garnas J.R."/>
            <person name="Kasson L.R."/>
            <person name="Stajich J.E."/>
        </authorList>
    </citation>
    <scope>NUCLEOTIDE SEQUENCE [LARGE SCALE GENOMIC DNA]</scope>
    <source>
        <strain evidence="6 7">NRRL 64653</strain>
    </source>
</reference>
<accession>A0ABR1GV17</accession>
<comment type="caution">
    <text evidence="6">The sequence shown here is derived from an EMBL/GenBank/DDBJ whole genome shotgun (WGS) entry which is preliminary data.</text>
</comment>
<evidence type="ECO:0000256" key="1">
    <source>
        <dbReference type="ARBA" id="ARBA00005979"/>
    </source>
</evidence>
<dbReference type="InterPro" id="IPR001155">
    <property type="entry name" value="OxRdtase_FMN_N"/>
</dbReference>
<dbReference type="Gene3D" id="3.20.20.70">
    <property type="entry name" value="Aldolase class I"/>
    <property type="match status" value="2"/>
</dbReference>
<dbReference type="PANTHER" id="PTHR43656:SF5">
    <property type="entry name" value="NADH:FLAVIN OXIDOREDUCTASE_NADH OXIDASE N-TERMINAL DOMAIN-CONTAINING PROTEIN"/>
    <property type="match status" value="1"/>
</dbReference>
<dbReference type="InterPro" id="IPR051799">
    <property type="entry name" value="NADH_flavin_oxidoreductase"/>
</dbReference>
<evidence type="ECO:0000313" key="6">
    <source>
        <dbReference type="EMBL" id="KAK7409371.1"/>
    </source>
</evidence>
<evidence type="ECO:0000256" key="3">
    <source>
        <dbReference type="ARBA" id="ARBA00022643"/>
    </source>
</evidence>
<keyword evidence="2" id="KW-0285">Flavoprotein</keyword>
<keyword evidence="3" id="KW-0288">FMN</keyword>
<name>A0ABR1GV17_9HYPO</name>
<keyword evidence="4" id="KW-0560">Oxidoreductase</keyword>
<dbReference type="EMBL" id="JAZAVJ010000153">
    <property type="protein sequence ID" value="KAK7409371.1"/>
    <property type="molecule type" value="Genomic_DNA"/>
</dbReference>
<comment type="similarity">
    <text evidence="1">Belongs to the NADH:flavin oxidoreductase/NADH oxidase family.</text>
</comment>
<evidence type="ECO:0000313" key="7">
    <source>
        <dbReference type="Proteomes" id="UP001498476"/>
    </source>
</evidence>
<dbReference type="Proteomes" id="UP001498476">
    <property type="component" value="Unassembled WGS sequence"/>
</dbReference>
<feature type="domain" description="NADH:flavin oxidoreductase/NADH oxidase N-terminal" evidence="5">
    <location>
        <begin position="95"/>
        <end position="187"/>
    </location>
</feature>
<keyword evidence="7" id="KW-1185">Reference proteome</keyword>
<dbReference type="PANTHER" id="PTHR43656">
    <property type="entry name" value="BINDING OXIDOREDUCTASE, PUTATIVE (AFU_ORTHOLOGUE AFUA_2G08260)-RELATED"/>
    <property type="match status" value="1"/>
</dbReference>
<sequence length="366" mass="40283">MAENLATWDSKVFESRGIPTEELINLYRRWGETPNNFGVTVTGNIVIEYDHLEAIGNPIITPENDFHGTRFEAFQQLASAAKSGDNTLGLSFAKPRAATEVDIVRITTGFAHAAEYLDKAGFDGIQLHAAHGFLLAQFLSQSTNHRTDMHGGTLANRARLILEIATQIRQRTSPGFILGIKINSVEFQEHGFSPEEARELCSLLPPCWSTYEQLAFEHKKESTRAREAFFIEFAEIVVASRKTIRAYITGGLRSAAAMVAALDVVDGVGIGKPATQEPDIGRDIIEGRVFGALKPVESLESSFPVYSVAVGTQIRQLGKGQVPFDSTNEAVVRSFMKDMQLWFQALQEDKSLELCGYPDLTGNVLS</sequence>
<protein>
    <recommendedName>
        <fullName evidence="5">NADH:flavin oxidoreductase/NADH oxidase N-terminal domain-containing protein</fullName>
    </recommendedName>
</protein>
<dbReference type="InterPro" id="IPR013785">
    <property type="entry name" value="Aldolase_TIM"/>
</dbReference>
<dbReference type="Pfam" id="PF00724">
    <property type="entry name" value="Oxidored_FMN"/>
    <property type="match status" value="1"/>
</dbReference>
<evidence type="ECO:0000256" key="2">
    <source>
        <dbReference type="ARBA" id="ARBA00022630"/>
    </source>
</evidence>
<gene>
    <name evidence="6" type="ORF">QQX98_008433</name>
</gene>
<evidence type="ECO:0000259" key="5">
    <source>
        <dbReference type="Pfam" id="PF00724"/>
    </source>
</evidence>
<evidence type="ECO:0000256" key="4">
    <source>
        <dbReference type="ARBA" id="ARBA00023002"/>
    </source>
</evidence>
<organism evidence="6 7">
    <name type="scientific">Neonectria punicea</name>
    <dbReference type="NCBI Taxonomy" id="979145"/>
    <lineage>
        <taxon>Eukaryota</taxon>
        <taxon>Fungi</taxon>
        <taxon>Dikarya</taxon>
        <taxon>Ascomycota</taxon>
        <taxon>Pezizomycotina</taxon>
        <taxon>Sordariomycetes</taxon>
        <taxon>Hypocreomycetidae</taxon>
        <taxon>Hypocreales</taxon>
        <taxon>Nectriaceae</taxon>
        <taxon>Neonectria</taxon>
    </lineage>
</organism>